<dbReference type="Gene3D" id="3.40.190.10">
    <property type="entry name" value="Periplasmic binding protein-like II"/>
    <property type="match status" value="1"/>
</dbReference>
<keyword evidence="3" id="KW-0472">Membrane</keyword>
<reference evidence="6 7" key="1">
    <citation type="submission" date="2021-03" db="EMBL/GenBank/DDBJ databases">
        <title>Antimicrobial resistance genes in bacteria isolated from Japanese honey, and their potential for conferring macrolide and lincosamide resistance in the American foulbrood pathogen Paenibacillus larvae.</title>
        <authorList>
            <person name="Okamoto M."/>
            <person name="Kumagai M."/>
            <person name="Kanamori H."/>
            <person name="Takamatsu D."/>
        </authorList>
    </citation>
    <scope>NUCLEOTIDE SEQUENCE [LARGE SCALE GENOMIC DNA]</scope>
    <source>
        <strain evidence="6 7">J42TS3</strain>
    </source>
</reference>
<organism evidence="6 7">
    <name type="scientific">Paenibacillus vini</name>
    <dbReference type="NCBI Taxonomy" id="1476024"/>
    <lineage>
        <taxon>Bacteria</taxon>
        <taxon>Bacillati</taxon>
        <taxon>Bacillota</taxon>
        <taxon>Bacilli</taxon>
        <taxon>Bacillales</taxon>
        <taxon>Paenibacillaceae</taxon>
        <taxon>Paenibacillus</taxon>
    </lineage>
</organism>
<keyword evidence="1" id="KW-1003">Cell membrane</keyword>
<evidence type="ECO:0000256" key="5">
    <source>
        <dbReference type="ARBA" id="ARBA00023288"/>
    </source>
</evidence>
<dbReference type="Proteomes" id="UP000679992">
    <property type="component" value="Unassembled WGS sequence"/>
</dbReference>
<sequence length="431" mass="49655">MKFAKIYIIVLFLGNLLLITACSNTKEQISYTSDPEMKATLKVMTIESEDQFMAEVGDFFKAKYPNIEINVINYFGDNLEKAMNEEKPDVVIHSVQDYEQLIEQDKLYDLSNLLSNDKFNLEGVHQEFVDYLRLIGGGKLYGLPPEFQTKAIYYNKDLFDKYKIPYPQDQMTWEEMIQLAKRFPSGDGVSGLYMLNFSAFVDDMAWSRDLSMINIKDMKLTINSASYKKIFETIVDAYMSKTVVIPEMDQFEVYDPFISGTSAMTVDYYYYINNKINWAKAEKGDKFQLNWDVVSAPVDEKSRDTSPYYYFGGITSINVDSEQKQAAWELIKFVNGEEFAKMKSKTSGFVPSTRTDFIYNPEGKRMEAFYVLKPRDKWMPHEYYSAPPKGFFAGMEGIINSELKAVTVGAKSLDEAIASMQERGQRLLDQK</sequence>
<evidence type="ECO:0000256" key="2">
    <source>
        <dbReference type="ARBA" id="ARBA00022729"/>
    </source>
</evidence>
<keyword evidence="2" id="KW-0732">Signal</keyword>
<dbReference type="InterPro" id="IPR050490">
    <property type="entry name" value="Bact_solute-bd_prot1"/>
</dbReference>
<evidence type="ECO:0000313" key="6">
    <source>
        <dbReference type="EMBL" id="GIP51542.1"/>
    </source>
</evidence>
<evidence type="ECO:0000313" key="7">
    <source>
        <dbReference type="Proteomes" id="UP000679992"/>
    </source>
</evidence>
<accession>A0ABQ4M6I4</accession>
<dbReference type="SUPFAM" id="SSF53850">
    <property type="entry name" value="Periplasmic binding protein-like II"/>
    <property type="match status" value="1"/>
</dbReference>
<evidence type="ECO:0000256" key="1">
    <source>
        <dbReference type="ARBA" id="ARBA00022475"/>
    </source>
</evidence>
<keyword evidence="7" id="KW-1185">Reference proteome</keyword>
<dbReference type="Pfam" id="PF01547">
    <property type="entry name" value="SBP_bac_1"/>
    <property type="match status" value="1"/>
</dbReference>
<evidence type="ECO:0000256" key="3">
    <source>
        <dbReference type="ARBA" id="ARBA00023136"/>
    </source>
</evidence>
<keyword evidence="5" id="KW-0449">Lipoprotein</keyword>
<dbReference type="InterPro" id="IPR006059">
    <property type="entry name" value="SBP"/>
</dbReference>
<name>A0ABQ4M6I4_9BACL</name>
<keyword evidence="4" id="KW-0564">Palmitate</keyword>
<comment type="caution">
    <text evidence="6">The sequence shown here is derived from an EMBL/GenBank/DDBJ whole genome shotgun (WGS) entry which is preliminary data.</text>
</comment>
<dbReference type="RefSeq" id="WP_213653688.1">
    <property type="nucleotide sequence ID" value="NZ_BOSL01000001.1"/>
</dbReference>
<proteinExistence type="predicted"/>
<dbReference type="PROSITE" id="PS51257">
    <property type="entry name" value="PROKAR_LIPOPROTEIN"/>
    <property type="match status" value="1"/>
</dbReference>
<dbReference type="EMBL" id="BOSL01000001">
    <property type="protein sequence ID" value="GIP51542.1"/>
    <property type="molecule type" value="Genomic_DNA"/>
</dbReference>
<gene>
    <name evidence="6" type="ORF">J42TS3_05770</name>
</gene>
<evidence type="ECO:0008006" key="8">
    <source>
        <dbReference type="Google" id="ProtNLM"/>
    </source>
</evidence>
<dbReference type="PANTHER" id="PTHR43649">
    <property type="entry name" value="ARABINOSE-BINDING PROTEIN-RELATED"/>
    <property type="match status" value="1"/>
</dbReference>
<dbReference type="PANTHER" id="PTHR43649:SF33">
    <property type="entry name" value="POLYGALACTURONAN_RHAMNOGALACTURONAN-BINDING PROTEIN YTCQ"/>
    <property type="match status" value="1"/>
</dbReference>
<protein>
    <recommendedName>
        <fullName evidence="8">ABC transporter substrate-binding protein</fullName>
    </recommendedName>
</protein>
<evidence type="ECO:0000256" key="4">
    <source>
        <dbReference type="ARBA" id="ARBA00023139"/>
    </source>
</evidence>